<reference evidence="11 12" key="1">
    <citation type="journal article" date="2012" name="Science">
        <title>The Paleozoic origin of enzymatic lignin decomposition reconstructed from 31 fungal genomes.</title>
        <authorList>
            <person name="Floudas D."/>
            <person name="Binder M."/>
            <person name="Riley R."/>
            <person name="Barry K."/>
            <person name="Blanchette R.A."/>
            <person name="Henrissat B."/>
            <person name="Martinez A.T."/>
            <person name="Otillar R."/>
            <person name="Spatafora J.W."/>
            <person name="Yadav J.S."/>
            <person name="Aerts A."/>
            <person name="Benoit I."/>
            <person name="Boyd A."/>
            <person name="Carlson A."/>
            <person name="Copeland A."/>
            <person name="Coutinho P.M."/>
            <person name="de Vries R.P."/>
            <person name="Ferreira P."/>
            <person name="Findley K."/>
            <person name="Foster B."/>
            <person name="Gaskell J."/>
            <person name="Glotzer D."/>
            <person name="Gorecki P."/>
            <person name="Heitman J."/>
            <person name="Hesse C."/>
            <person name="Hori C."/>
            <person name="Igarashi K."/>
            <person name="Jurgens J.A."/>
            <person name="Kallen N."/>
            <person name="Kersten P."/>
            <person name="Kohler A."/>
            <person name="Kuees U."/>
            <person name="Kumar T.K.A."/>
            <person name="Kuo A."/>
            <person name="LaButti K."/>
            <person name="Larrondo L.F."/>
            <person name="Lindquist E."/>
            <person name="Ling A."/>
            <person name="Lombard V."/>
            <person name="Lucas S."/>
            <person name="Lundell T."/>
            <person name="Martin R."/>
            <person name="McLaughlin D.J."/>
            <person name="Morgenstern I."/>
            <person name="Morin E."/>
            <person name="Murat C."/>
            <person name="Nagy L.G."/>
            <person name="Nolan M."/>
            <person name="Ohm R.A."/>
            <person name="Patyshakuliyeva A."/>
            <person name="Rokas A."/>
            <person name="Ruiz-Duenas F.J."/>
            <person name="Sabat G."/>
            <person name="Salamov A."/>
            <person name="Samejima M."/>
            <person name="Schmutz J."/>
            <person name="Slot J.C."/>
            <person name="St John F."/>
            <person name="Stenlid J."/>
            <person name="Sun H."/>
            <person name="Sun S."/>
            <person name="Syed K."/>
            <person name="Tsang A."/>
            <person name="Wiebenga A."/>
            <person name="Young D."/>
            <person name="Pisabarro A."/>
            <person name="Eastwood D.C."/>
            <person name="Martin F."/>
            <person name="Cullen D."/>
            <person name="Grigoriev I.V."/>
            <person name="Hibbett D.S."/>
        </authorList>
    </citation>
    <scope>NUCLEOTIDE SEQUENCE</scope>
    <source>
        <strain evidence="12">FP-58527</strain>
    </source>
</reference>
<dbReference type="PANTHER" id="PTHR10589">
    <property type="entry name" value="UBIQUITIN CARBOXYL-TERMINAL HYDROLASE"/>
    <property type="match status" value="1"/>
</dbReference>
<feature type="domain" description="UCH catalytic" evidence="10">
    <location>
        <begin position="11"/>
        <end position="271"/>
    </location>
</feature>
<keyword evidence="6 8" id="KW-0378">Hydrolase</keyword>
<evidence type="ECO:0000256" key="4">
    <source>
        <dbReference type="ARBA" id="ARBA00022670"/>
    </source>
</evidence>
<keyword evidence="7 8" id="KW-0788">Thiol protease</keyword>
<keyword evidence="12" id="KW-1185">Reference proteome</keyword>
<dbReference type="Pfam" id="PF18031">
    <property type="entry name" value="UCH_C"/>
    <property type="match status" value="1"/>
</dbReference>
<organism evidence="11 12">
    <name type="scientific">Fomitopsis schrenkii</name>
    <name type="common">Brown rot fungus</name>
    <dbReference type="NCBI Taxonomy" id="2126942"/>
    <lineage>
        <taxon>Eukaryota</taxon>
        <taxon>Fungi</taxon>
        <taxon>Dikarya</taxon>
        <taxon>Basidiomycota</taxon>
        <taxon>Agaricomycotina</taxon>
        <taxon>Agaricomycetes</taxon>
        <taxon>Polyporales</taxon>
        <taxon>Fomitopsis</taxon>
    </lineage>
</organism>
<dbReference type="Gene3D" id="1.20.58.860">
    <property type="match status" value="1"/>
</dbReference>
<feature type="region of interest" description="Disordered" evidence="9">
    <location>
        <begin position="165"/>
        <end position="198"/>
    </location>
</feature>
<feature type="site" description="Transition state stabilizer" evidence="8">
    <location>
        <position position="85"/>
    </location>
</feature>
<dbReference type="STRING" id="743788.S8EGF1"/>
<protein>
    <recommendedName>
        <fullName evidence="3 8">ubiquitinyl hydrolase 1</fullName>
        <ecNumber evidence="3 8">3.4.19.12</ecNumber>
    </recommendedName>
</protein>
<dbReference type="GO" id="GO:0006511">
    <property type="term" value="P:ubiquitin-dependent protein catabolic process"/>
    <property type="evidence" value="ECO:0007669"/>
    <property type="project" value="UniProtKB-UniRule"/>
</dbReference>
<evidence type="ECO:0000313" key="11">
    <source>
        <dbReference type="EMBL" id="EPT02264.1"/>
    </source>
</evidence>
<feature type="compositionally biased region" description="Basic and acidic residues" evidence="9">
    <location>
        <begin position="419"/>
        <end position="428"/>
    </location>
</feature>
<keyword evidence="4 8" id="KW-0645">Protease</keyword>
<evidence type="ECO:0000256" key="3">
    <source>
        <dbReference type="ARBA" id="ARBA00012759"/>
    </source>
</evidence>
<feature type="active site" description="Nucleophile" evidence="8">
    <location>
        <position position="91"/>
    </location>
</feature>
<dbReference type="eggNOG" id="KOG2778">
    <property type="taxonomic scope" value="Eukaryota"/>
</dbReference>
<dbReference type="InterPro" id="IPR041507">
    <property type="entry name" value="UCH_C"/>
</dbReference>
<keyword evidence="5 8" id="KW-0833">Ubl conjugation pathway</keyword>
<dbReference type="InParanoid" id="S8EGF1"/>
<dbReference type="HOGENOM" id="CLU_018316_3_1_1"/>
<dbReference type="InterPro" id="IPR001578">
    <property type="entry name" value="Peptidase_C12_UCH"/>
</dbReference>
<dbReference type="EC" id="3.4.19.12" evidence="3 8"/>
<dbReference type="EMBL" id="KE504136">
    <property type="protein sequence ID" value="EPT02264.1"/>
    <property type="molecule type" value="Genomic_DNA"/>
</dbReference>
<proteinExistence type="inferred from homology"/>
<evidence type="ECO:0000259" key="10">
    <source>
        <dbReference type="PROSITE" id="PS52048"/>
    </source>
</evidence>
<dbReference type="Proteomes" id="UP000015241">
    <property type="component" value="Unassembled WGS sequence"/>
</dbReference>
<evidence type="ECO:0000256" key="1">
    <source>
        <dbReference type="ARBA" id="ARBA00000707"/>
    </source>
</evidence>
<feature type="site" description="Important for enzyme activity" evidence="8">
    <location>
        <position position="218"/>
    </location>
</feature>
<evidence type="ECO:0000256" key="5">
    <source>
        <dbReference type="ARBA" id="ARBA00022786"/>
    </source>
</evidence>
<dbReference type="SUPFAM" id="SSF54001">
    <property type="entry name" value="Cysteine proteinases"/>
    <property type="match status" value="1"/>
</dbReference>
<name>S8EGF1_FOMSC</name>
<dbReference type="InterPro" id="IPR036959">
    <property type="entry name" value="Peptidase_C12_UCH_sf"/>
</dbReference>
<dbReference type="PROSITE" id="PS52048">
    <property type="entry name" value="UCH_DOMAIN"/>
    <property type="match status" value="1"/>
</dbReference>
<accession>S8EGF1</accession>
<dbReference type="OrthoDB" id="1924260at2759"/>
<dbReference type="GO" id="GO:0004843">
    <property type="term" value="F:cysteine-type deubiquitinase activity"/>
    <property type="evidence" value="ECO:0007669"/>
    <property type="project" value="UniProtKB-UniRule"/>
</dbReference>
<dbReference type="Gene3D" id="3.40.532.10">
    <property type="entry name" value="Peptidase C12, ubiquitin carboxyl-terminal hydrolase"/>
    <property type="match status" value="1"/>
</dbReference>
<evidence type="ECO:0000256" key="6">
    <source>
        <dbReference type="ARBA" id="ARBA00022801"/>
    </source>
</evidence>
<evidence type="ECO:0000256" key="7">
    <source>
        <dbReference type="ARBA" id="ARBA00022807"/>
    </source>
</evidence>
<dbReference type="PANTHER" id="PTHR10589:SF16">
    <property type="entry name" value="UBIQUITIN CARBOXYL-TERMINAL HYDROLASE ISOZYME L5"/>
    <property type="match status" value="1"/>
</dbReference>
<comment type="catalytic activity">
    <reaction evidence="1 8">
        <text>Thiol-dependent hydrolysis of ester, thioester, amide, peptide and isopeptide bonds formed by the C-terminal Gly of ubiquitin (a 76-residue protein attached to proteins as an intracellular targeting signal).</text>
        <dbReference type="EC" id="3.4.19.12"/>
    </reaction>
</comment>
<dbReference type="GO" id="GO:0005737">
    <property type="term" value="C:cytoplasm"/>
    <property type="evidence" value="ECO:0007669"/>
    <property type="project" value="TreeGrafter"/>
</dbReference>
<feature type="compositionally biased region" description="Basic residues" evidence="9">
    <location>
        <begin position="437"/>
        <end position="450"/>
    </location>
</feature>
<evidence type="ECO:0000256" key="2">
    <source>
        <dbReference type="ARBA" id="ARBA00009326"/>
    </source>
</evidence>
<evidence type="ECO:0000256" key="9">
    <source>
        <dbReference type="SAM" id="MobiDB-lite"/>
    </source>
</evidence>
<feature type="region of interest" description="Disordered" evidence="9">
    <location>
        <begin position="415"/>
        <end position="450"/>
    </location>
</feature>
<dbReference type="Pfam" id="PF01088">
    <property type="entry name" value="Peptidase_C12"/>
    <property type="match status" value="1"/>
</dbReference>
<evidence type="ECO:0000313" key="12">
    <source>
        <dbReference type="Proteomes" id="UP000015241"/>
    </source>
</evidence>
<sequence length="450" mass="49825">MAETSALVGGPFAVIESDPGVFTTLLQKFGVKGLEVTEIYDIEPWATDHLKPHGLIFCYMCNDSDSMNASELEDEDAERVWFANQLSDDACASHALLNVLLNCPHAELGEELRELQAVTAEMSPVMRGLAVSSSQFIRDAHNSLARPADLRGALQAIAHSTLEADKARAKAAKGPPAKKRKTTGSPSKAKKADSDDQTQEQYHFIGYVPAHGKVWELDGLQRSAIEVGELDTQAGPGDWMNVVRPALRMKMHAYMGSENDHVRYNLLAIVDEKYLSASDELEMRKRERHAIERRLQEAYPEGWADKVNQVLLESASEAFVTSLRPSTDGRPFAPDFGARKMERDMEILDMPVRKLPDAWNACVEAALSAKVAVEEEISKARDMQTDHIRRTFDYEPFVTQFISCMQNEGLMDAAMGKGPAKDTAKDDGVQEPVAKAPAKRGRKPKPKTRS</sequence>
<dbReference type="GO" id="GO:0016579">
    <property type="term" value="P:protein deubiquitination"/>
    <property type="evidence" value="ECO:0007669"/>
    <property type="project" value="TreeGrafter"/>
</dbReference>
<comment type="similarity">
    <text evidence="2 8">Belongs to the peptidase C12 family.</text>
</comment>
<gene>
    <name evidence="11" type="ORF">FOMPIDRAFT_150110</name>
</gene>
<evidence type="ECO:0000256" key="8">
    <source>
        <dbReference type="PROSITE-ProRule" id="PRU01393"/>
    </source>
</evidence>
<feature type="active site" description="Proton donor" evidence="8">
    <location>
        <position position="203"/>
    </location>
</feature>
<dbReference type="InterPro" id="IPR038765">
    <property type="entry name" value="Papain-like_cys_pep_sf"/>
</dbReference>
<dbReference type="AlphaFoldDB" id="S8EGF1"/>